<feature type="region of interest" description="Disordered" evidence="2">
    <location>
        <begin position="200"/>
        <end position="239"/>
    </location>
</feature>
<evidence type="ECO:0000259" key="3">
    <source>
        <dbReference type="PROSITE" id="PS50158"/>
    </source>
</evidence>
<feature type="compositionally biased region" description="Polar residues" evidence="2">
    <location>
        <begin position="101"/>
        <end position="123"/>
    </location>
</feature>
<dbReference type="AlphaFoldDB" id="A0A6H5IT59"/>
<feature type="domain" description="CCHC-type" evidence="3">
    <location>
        <begin position="270"/>
        <end position="284"/>
    </location>
</feature>
<feature type="compositionally biased region" description="Low complexity" evidence="2">
    <location>
        <begin position="52"/>
        <end position="61"/>
    </location>
</feature>
<feature type="region of interest" description="Disordered" evidence="2">
    <location>
        <begin position="1"/>
        <end position="133"/>
    </location>
</feature>
<sequence>MYRRLKSQDRYAVPPLLSNVETVKPHHPEAGDSGKRTLECAAPRRMTEEGQAAASGSSAPAITIEPSCTSEGTDNGPENVPMPLGHTPTDTKDEHAGTKAQPKTSPAEPSTSTKFPPVQSGTLQPRHAARDPHWSPIEAIDLDAKMDWAEDIPAEETPATSTRQLDKAEGRAIAGGTGRPRGYNPRWQLQASDYVSAIMPSPSSSPEHFGPQQLLSPRGTAGRDTVQSSAGQPARVRNEDGSVIRLSGVKFGGLDPIRTDWTVDPPDYACFNCRLEGHNALQCPAPPTRSIHRGLPSLWASLRTPKGPVNLVEPGKHQRDLARTDFLQADDPGSSEELEYRLAGGVMPASSRHPLHHEVHLTLVPVSPAPLLTLAEFRHQTDPAAAPSSWRPHGPVSGLPTPTSADAEAVRLAMTLIEGTSTLSADAREAVFRSIYGVNPQPR</sequence>
<dbReference type="Proteomes" id="UP000479190">
    <property type="component" value="Unassembled WGS sequence"/>
</dbReference>
<keyword evidence="1" id="KW-0862">Zinc</keyword>
<evidence type="ECO:0000313" key="5">
    <source>
        <dbReference type="Proteomes" id="UP000479190"/>
    </source>
</evidence>
<evidence type="ECO:0000256" key="2">
    <source>
        <dbReference type="SAM" id="MobiDB-lite"/>
    </source>
</evidence>
<dbReference type="EMBL" id="CADCXV010000879">
    <property type="protein sequence ID" value="CAB0037926.1"/>
    <property type="molecule type" value="Genomic_DNA"/>
</dbReference>
<dbReference type="InterPro" id="IPR001878">
    <property type="entry name" value="Znf_CCHC"/>
</dbReference>
<keyword evidence="5" id="KW-1185">Reference proteome</keyword>
<feature type="region of interest" description="Disordered" evidence="2">
    <location>
        <begin position="155"/>
        <end position="185"/>
    </location>
</feature>
<accession>A0A6H5IT59</accession>
<reference evidence="4 5" key="1">
    <citation type="submission" date="2020-02" db="EMBL/GenBank/DDBJ databases">
        <authorList>
            <person name="Ferguson B K."/>
        </authorList>
    </citation>
    <scope>NUCLEOTIDE SEQUENCE [LARGE SCALE GENOMIC DNA]</scope>
</reference>
<feature type="compositionally biased region" description="Basic and acidic residues" evidence="2">
    <location>
        <begin position="23"/>
        <end position="38"/>
    </location>
</feature>
<dbReference type="SUPFAM" id="SSF57756">
    <property type="entry name" value="Retrovirus zinc finger-like domains"/>
    <property type="match status" value="1"/>
</dbReference>
<dbReference type="PROSITE" id="PS50158">
    <property type="entry name" value="ZF_CCHC"/>
    <property type="match status" value="1"/>
</dbReference>
<proteinExistence type="predicted"/>
<dbReference type="GO" id="GO:0008270">
    <property type="term" value="F:zinc ion binding"/>
    <property type="evidence" value="ECO:0007669"/>
    <property type="project" value="UniProtKB-KW"/>
</dbReference>
<dbReference type="GO" id="GO:0003676">
    <property type="term" value="F:nucleic acid binding"/>
    <property type="evidence" value="ECO:0007669"/>
    <property type="project" value="InterPro"/>
</dbReference>
<organism evidence="4 5">
    <name type="scientific">Trichogramma brassicae</name>
    <dbReference type="NCBI Taxonomy" id="86971"/>
    <lineage>
        <taxon>Eukaryota</taxon>
        <taxon>Metazoa</taxon>
        <taxon>Ecdysozoa</taxon>
        <taxon>Arthropoda</taxon>
        <taxon>Hexapoda</taxon>
        <taxon>Insecta</taxon>
        <taxon>Pterygota</taxon>
        <taxon>Neoptera</taxon>
        <taxon>Endopterygota</taxon>
        <taxon>Hymenoptera</taxon>
        <taxon>Apocrita</taxon>
        <taxon>Proctotrupomorpha</taxon>
        <taxon>Chalcidoidea</taxon>
        <taxon>Trichogrammatidae</taxon>
        <taxon>Trichogramma</taxon>
    </lineage>
</organism>
<name>A0A6H5IT59_9HYME</name>
<keyword evidence="1" id="KW-0863">Zinc-finger</keyword>
<evidence type="ECO:0000313" key="4">
    <source>
        <dbReference type="EMBL" id="CAB0037926.1"/>
    </source>
</evidence>
<evidence type="ECO:0000256" key="1">
    <source>
        <dbReference type="PROSITE-ProRule" id="PRU00047"/>
    </source>
</evidence>
<gene>
    <name evidence="4" type="ORF">TBRA_LOCUS9729</name>
</gene>
<keyword evidence="1" id="KW-0479">Metal-binding</keyword>
<dbReference type="InterPro" id="IPR036875">
    <property type="entry name" value="Znf_CCHC_sf"/>
</dbReference>
<protein>
    <recommendedName>
        <fullName evidence="3">CCHC-type domain-containing protein</fullName>
    </recommendedName>
</protein>